<dbReference type="Gene3D" id="2.40.70.10">
    <property type="entry name" value="Acid Proteases"/>
    <property type="match status" value="1"/>
</dbReference>
<evidence type="ECO:0000313" key="2">
    <source>
        <dbReference type="EMBL" id="MBS7662436.1"/>
    </source>
</evidence>
<evidence type="ECO:0000313" key="3">
    <source>
        <dbReference type="Proteomes" id="UP001196601"/>
    </source>
</evidence>
<dbReference type="PANTHER" id="PTHR38037:SF1">
    <property type="entry name" value="ATP-DEPENDENT ZINC PROTEASE DOMAIN-CONTAINING PROTEIN-RELATED"/>
    <property type="match status" value="1"/>
</dbReference>
<keyword evidence="3" id="KW-1185">Reference proteome</keyword>
<organism evidence="2 3">
    <name type="scientific">Pseudomonas lalucatii</name>
    <dbReference type="NCBI Taxonomy" id="1424203"/>
    <lineage>
        <taxon>Bacteria</taxon>
        <taxon>Pseudomonadati</taxon>
        <taxon>Pseudomonadota</taxon>
        <taxon>Gammaproteobacteria</taxon>
        <taxon>Pseudomonadales</taxon>
        <taxon>Pseudomonadaceae</taxon>
        <taxon>Pseudomonas</taxon>
    </lineage>
</organism>
<dbReference type="GO" id="GO:0008233">
    <property type="term" value="F:peptidase activity"/>
    <property type="evidence" value="ECO:0007669"/>
    <property type="project" value="UniProtKB-KW"/>
</dbReference>
<dbReference type="SUPFAM" id="SSF50630">
    <property type="entry name" value="Acid proteases"/>
    <property type="match status" value="1"/>
</dbReference>
<reference evidence="2 3" key="1">
    <citation type="journal article" date="2021" name="Syst. Appl. Microbiol.">
        <title>Pseudomonas lalucatii sp. nov. isolated from Vallgornera, a karstic cave in Mallorca, Western Mediterranean.</title>
        <authorList>
            <person name="Busquets A."/>
            <person name="Mulet M."/>
            <person name="Gomila M."/>
            <person name="Garcia-Valdes E."/>
        </authorList>
    </citation>
    <scope>NUCLEOTIDE SEQUENCE [LARGE SCALE GENOMIC DNA]</scope>
    <source>
        <strain evidence="2 3">R1b54</strain>
    </source>
</reference>
<proteinExistence type="predicted"/>
<accession>A0ABS5Q0Y9</accession>
<dbReference type="Pfam" id="PF05618">
    <property type="entry name" value="Zn_protease"/>
    <property type="match status" value="1"/>
</dbReference>
<evidence type="ECO:0000259" key="1">
    <source>
        <dbReference type="Pfam" id="PF05618"/>
    </source>
</evidence>
<comment type="caution">
    <text evidence="2">The sequence shown here is derived from an EMBL/GenBank/DDBJ whole genome shotgun (WGS) entry which is preliminary data.</text>
</comment>
<name>A0ABS5Q0Y9_9PSED</name>
<dbReference type="InterPro" id="IPR008503">
    <property type="entry name" value="Asp_endopeptidase"/>
</dbReference>
<keyword evidence="2" id="KW-0645">Protease</keyword>
<dbReference type="PANTHER" id="PTHR38037">
    <property type="entry name" value="ZN_PROTEASE DOMAIN-CONTAINING PROTEIN"/>
    <property type="match status" value="1"/>
</dbReference>
<keyword evidence="2" id="KW-0378">Hydrolase</keyword>
<dbReference type="InterPro" id="IPR021109">
    <property type="entry name" value="Peptidase_aspartic_dom_sf"/>
</dbReference>
<feature type="domain" description="Retropepsin-like aspartic endopeptidase" evidence="1">
    <location>
        <begin position="33"/>
        <end position="170"/>
    </location>
</feature>
<dbReference type="GO" id="GO:0006508">
    <property type="term" value="P:proteolysis"/>
    <property type="evidence" value="ECO:0007669"/>
    <property type="project" value="UniProtKB-KW"/>
</dbReference>
<protein>
    <submittedName>
        <fullName evidence="2">ATP-dependent zinc protease</fullName>
    </submittedName>
</protein>
<sequence>MQLPRCTTRIPGLSVSKAQWIPPRVKTFDQLSVIGLREWINLPDLGMVGLRAKIDTGASTSCLHASDIQPFERDGADWVRFTAHIGTLVQRRHRCEAPLVAVKRIKSSTGHVQSRYTIRTSLILGDRSWSVEFTLTCRKTMRYRVLLGSKALVDGQLVVNPALTYVQDKPSLLDLPGAP</sequence>
<gene>
    <name evidence="2" type="ORF">I0D00_10890</name>
</gene>
<dbReference type="Proteomes" id="UP001196601">
    <property type="component" value="Unassembled WGS sequence"/>
</dbReference>
<dbReference type="EMBL" id="JADPMV010000001">
    <property type="protein sequence ID" value="MBS7662436.1"/>
    <property type="molecule type" value="Genomic_DNA"/>
</dbReference>